<feature type="binding site" evidence="8">
    <location>
        <begin position="108"/>
        <end position="115"/>
    </location>
    <ligand>
        <name>ATP</name>
        <dbReference type="ChEBI" id="CHEBI:30616"/>
    </ligand>
</feature>
<keyword evidence="6 8" id="KW-0505">Motor protein</keyword>
<dbReference type="GO" id="GO:0000073">
    <property type="term" value="P:initial mitotic spindle pole body separation"/>
    <property type="evidence" value="ECO:0007669"/>
    <property type="project" value="TreeGrafter"/>
</dbReference>
<dbReference type="AlphaFoldDB" id="A0A4P9ZBA8"/>
<feature type="non-terminal residue" evidence="11">
    <location>
        <position position="389"/>
    </location>
</feature>
<evidence type="ECO:0000256" key="8">
    <source>
        <dbReference type="PROSITE-ProRule" id="PRU00283"/>
    </source>
</evidence>
<comment type="similarity">
    <text evidence="8 9">Belongs to the TRAFAC class myosin-kinesin ATPase superfamily. Kinesin family.</text>
</comment>
<evidence type="ECO:0000256" key="4">
    <source>
        <dbReference type="ARBA" id="ARBA00022741"/>
    </source>
</evidence>
<dbReference type="SUPFAM" id="SSF52540">
    <property type="entry name" value="P-loop containing nucleoside triphosphate hydrolases"/>
    <property type="match status" value="1"/>
</dbReference>
<dbReference type="Pfam" id="PF00225">
    <property type="entry name" value="Kinesin"/>
    <property type="match status" value="1"/>
</dbReference>
<evidence type="ECO:0000256" key="3">
    <source>
        <dbReference type="ARBA" id="ARBA00022701"/>
    </source>
</evidence>
<sequence>MSDNIQVVVRCRARNQKEVDARSPSIVVLPDPVFSRDSPYISVNVCPDSNSSNAISGLHAGLHKSQKRFTVDQVYGPGADQALLFEKVAFPLFQDFLQGTNVTILAYGQTGSGKTHTMCGDLAGDGAGIIPRILTRLFDSLGPDSMVKMSCIELYKEELRDLADDALGLASVKTKLRLVPDLARDATAPKIQNLCELPVDSAEMALKVVEKCLGKRRVAATKLNDLSSRSHAILSLTLYQELPSTLGNPQVRISRMNLVDLAGSEDVNKSGAVNERAREAGSINQSLLALGKVINCLSEGKDPKHVPYRESKLTRLLQGLLGGNTKTVLIATVSPAQINASETFSTLNYASKAKNIKNLPQLIQDSELVLKRVLLGDLSRHIARLTRDM</sequence>
<dbReference type="GO" id="GO:0072686">
    <property type="term" value="C:mitotic spindle"/>
    <property type="evidence" value="ECO:0007669"/>
    <property type="project" value="TreeGrafter"/>
</dbReference>
<gene>
    <name evidence="11" type="ORF">METBISCDRAFT_18894</name>
</gene>
<dbReference type="Proteomes" id="UP000268321">
    <property type="component" value="Unassembled WGS sequence"/>
</dbReference>
<dbReference type="Gene3D" id="3.40.850.10">
    <property type="entry name" value="Kinesin motor domain"/>
    <property type="match status" value="1"/>
</dbReference>
<proteinExistence type="inferred from homology"/>
<keyword evidence="7" id="KW-0206">Cytoskeleton</keyword>
<reference evidence="12" key="1">
    <citation type="journal article" date="2018" name="Nat. Microbiol.">
        <title>Leveraging single-cell genomics to expand the fungal tree of life.</title>
        <authorList>
            <person name="Ahrendt S.R."/>
            <person name="Quandt C.A."/>
            <person name="Ciobanu D."/>
            <person name="Clum A."/>
            <person name="Salamov A."/>
            <person name="Andreopoulos B."/>
            <person name="Cheng J.F."/>
            <person name="Woyke T."/>
            <person name="Pelin A."/>
            <person name="Henrissat B."/>
            <person name="Reynolds N.K."/>
            <person name="Benny G.L."/>
            <person name="Smith M.E."/>
            <person name="James T.Y."/>
            <person name="Grigoriev I.V."/>
        </authorList>
    </citation>
    <scope>NUCLEOTIDE SEQUENCE [LARGE SCALE GENOMIC DNA]</scope>
    <source>
        <strain evidence="12">Baker2002</strain>
    </source>
</reference>
<comment type="subcellular location">
    <subcellularLocation>
        <location evidence="1">Cytoplasm</location>
        <location evidence="1">Cytoskeleton</location>
    </subcellularLocation>
</comment>
<dbReference type="InterPro" id="IPR019821">
    <property type="entry name" value="Kinesin_motor_CS"/>
</dbReference>
<dbReference type="PANTHER" id="PTHR47970:SF12">
    <property type="entry name" value="KINESIN FAMILY MEMBER 11"/>
    <property type="match status" value="1"/>
</dbReference>
<accession>A0A4P9ZBA8</accession>
<dbReference type="GO" id="GO:0005876">
    <property type="term" value="C:spindle microtubule"/>
    <property type="evidence" value="ECO:0007669"/>
    <property type="project" value="TreeGrafter"/>
</dbReference>
<evidence type="ECO:0000256" key="6">
    <source>
        <dbReference type="ARBA" id="ARBA00023175"/>
    </source>
</evidence>
<dbReference type="GO" id="GO:0005634">
    <property type="term" value="C:nucleus"/>
    <property type="evidence" value="ECO:0007669"/>
    <property type="project" value="TreeGrafter"/>
</dbReference>
<keyword evidence="12" id="KW-1185">Reference proteome</keyword>
<dbReference type="OrthoDB" id="3176171at2759"/>
<protein>
    <recommendedName>
        <fullName evidence="9">Kinesin-like protein</fullName>
    </recommendedName>
</protein>
<dbReference type="PROSITE" id="PS00411">
    <property type="entry name" value="KINESIN_MOTOR_1"/>
    <property type="match status" value="1"/>
</dbReference>
<evidence type="ECO:0000256" key="7">
    <source>
        <dbReference type="ARBA" id="ARBA00023212"/>
    </source>
</evidence>
<dbReference type="PROSITE" id="PS50067">
    <property type="entry name" value="KINESIN_MOTOR_2"/>
    <property type="match status" value="1"/>
</dbReference>
<dbReference type="GO" id="GO:0008017">
    <property type="term" value="F:microtubule binding"/>
    <property type="evidence" value="ECO:0007669"/>
    <property type="project" value="InterPro"/>
</dbReference>
<dbReference type="GO" id="GO:0008574">
    <property type="term" value="F:plus-end-directed microtubule motor activity"/>
    <property type="evidence" value="ECO:0007669"/>
    <property type="project" value="TreeGrafter"/>
</dbReference>
<dbReference type="InterPro" id="IPR027417">
    <property type="entry name" value="P-loop_NTPase"/>
</dbReference>
<dbReference type="EMBL" id="ML004493">
    <property type="protein sequence ID" value="RKP29341.1"/>
    <property type="molecule type" value="Genomic_DNA"/>
</dbReference>
<evidence type="ECO:0000256" key="1">
    <source>
        <dbReference type="ARBA" id="ARBA00004245"/>
    </source>
</evidence>
<dbReference type="PRINTS" id="PR00380">
    <property type="entry name" value="KINESINHEAVY"/>
</dbReference>
<evidence type="ECO:0000256" key="2">
    <source>
        <dbReference type="ARBA" id="ARBA00022490"/>
    </source>
</evidence>
<dbReference type="GO" id="GO:0005524">
    <property type="term" value="F:ATP binding"/>
    <property type="evidence" value="ECO:0007669"/>
    <property type="project" value="UniProtKB-UniRule"/>
</dbReference>
<evidence type="ECO:0000256" key="9">
    <source>
        <dbReference type="RuleBase" id="RU000394"/>
    </source>
</evidence>
<dbReference type="InterPro" id="IPR001752">
    <property type="entry name" value="Kinesin_motor_dom"/>
</dbReference>
<evidence type="ECO:0000313" key="11">
    <source>
        <dbReference type="EMBL" id="RKP29341.1"/>
    </source>
</evidence>
<keyword evidence="3 9" id="KW-0493">Microtubule</keyword>
<feature type="domain" description="Kinesin motor" evidence="10">
    <location>
        <begin position="4"/>
        <end position="356"/>
    </location>
</feature>
<evidence type="ECO:0000259" key="10">
    <source>
        <dbReference type="PROSITE" id="PS50067"/>
    </source>
</evidence>
<evidence type="ECO:0000256" key="5">
    <source>
        <dbReference type="ARBA" id="ARBA00022840"/>
    </source>
</evidence>
<dbReference type="PANTHER" id="PTHR47970">
    <property type="entry name" value="KINESIN-LIKE PROTEIN KIF11"/>
    <property type="match status" value="1"/>
</dbReference>
<dbReference type="SMART" id="SM00129">
    <property type="entry name" value="KISc"/>
    <property type="match status" value="1"/>
</dbReference>
<keyword evidence="4 8" id="KW-0547">Nucleotide-binding</keyword>
<keyword evidence="5 8" id="KW-0067">ATP-binding</keyword>
<evidence type="ECO:0000313" key="12">
    <source>
        <dbReference type="Proteomes" id="UP000268321"/>
    </source>
</evidence>
<keyword evidence="2" id="KW-0963">Cytoplasm</keyword>
<dbReference type="GO" id="GO:0007018">
    <property type="term" value="P:microtubule-based movement"/>
    <property type="evidence" value="ECO:0007669"/>
    <property type="project" value="InterPro"/>
</dbReference>
<dbReference type="InterPro" id="IPR047149">
    <property type="entry name" value="KIF11-like"/>
</dbReference>
<name>A0A4P9ZBA8_9ASCO</name>
<dbReference type="InterPro" id="IPR036961">
    <property type="entry name" value="Kinesin_motor_dom_sf"/>
</dbReference>
<organism evidence="11 12">
    <name type="scientific">Metschnikowia bicuspidata</name>
    <dbReference type="NCBI Taxonomy" id="27322"/>
    <lineage>
        <taxon>Eukaryota</taxon>
        <taxon>Fungi</taxon>
        <taxon>Dikarya</taxon>
        <taxon>Ascomycota</taxon>
        <taxon>Saccharomycotina</taxon>
        <taxon>Pichiomycetes</taxon>
        <taxon>Metschnikowiaceae</taxon>
        <taxon>Metschnikowia</taxon>
    </lineage>
</organism>